<sequence>MKIIQLGLPACVGPVYRRLQGRRGRRRRGPGSRRHQNGCRPWPGWDHVTVRDGSQIQGRCPANPGILLAVLNESSVTMATNTKPVYNNHHVPTTTNLPIPTLRYVPRPLVGDLDMLGIKCYPCYVYKQYQVLFTFNIQFVLYFTHFTRNTSIIVVRIILCVMITTYRYNVLLHTSL</sequence>
<dbReference type="EMBL" id="HBUF01030601">
    <property type="protein sequence ID" value="CAG6614554.1"/>
    <property type="molecule type" value="Transcribed_RNA"/>
</dbReference>
<dbReference type="AlphaFoldDB" id="A0A8D8LQM4"/>
<proteinExistence type="predicted"/>
<accession>A0A8D8LQM4</accession>
<name>A0A8D8LQM4_9HEMI</name>
<evidence type="ECO:0000313" key="1">
    <source>
        <dbReference type="EMBL" id="CAG6614554.1"/>
    </source>
</evidence>
<reference evidence="1" key="1">
    <citation type="submission" date="2021-05" db="EMBL/GenBank/DDBJ databases">
        <authorList>
            <person name="Alioto T."/>
            <person name="Alioto T."/>
            <person name="Gomez Garrido J."/>
        </authorList>
    </citation>
    <scope>NUCLEOTIDE SEQUENCE</scope>
</reference>
<protein>
    <submittedName>
        <fullName evidence="1">Uncharacterized protein</fullName>
    </submittedName>
</protein>
<organism evidence="1">
    <name type="scientific">Cacopsylla melanoneura</name>
    <dbReference type="NCBI Taxonomy" id="428564"/>
    <lineage>
        <taxon>Eukaryota</taxon>
        <taxon>Metazoa</taxon>
        <taxon>Ecdysozoa</taxon>
        <taxon>Arthropoda</taxon>
        <taxon>Hexapoda</taxon>
        <taxon>Insecta</taxon>
        <taxon>Pterygota</taxon>
        <taxon>Neoptera</taxon>
        <taxon>Paraneoptera</taxon>
        <taxon>Hemiptera</taxon>
        <taxon>Sternorrhyncha</taxon>
        <taxon>Psylloidea</taxon>
        <taxon>Psyllidae</taxon>
        <taxon>Psyllinae</taxon>
        <taxon>Cacopsylla</taxon>
    </lineage>
</organism>